<feature type="compositionally biased region" description="Basic and acidic residues" evidence="6">
    <location>
        <begin position="486"/>
        <end position="498"/>
    </location>
</feature>
<evidence type="ECO:0000256" key="7">
    <source>
        <dbReference type="SAM" id="SignalP"/>
    </source>
</evidence>
<evidence type="ECO:0000256" key="3">
    <source>
        <dbReference type="ARBA" id="ARBA00022801"/>
    </source>
</evidence>
<evidence type="ECO:0000259" key="8">
    <source>
        <dbReference type="Pfam" id="PF00675"/>
    </source>
</evidence>
<feature type="region of interest" description="Disordered" evidence="6">
    <location>
        <begin position="479"/>
        <end position="507"/>
    </location>
</feature>
<protein>
    <submittedName>
        <fullName evidence="10">Putative peptidase</fullName>
    </submittedName>
</protein>
<evidence type="ECO:0000256" key="4">
    <source>
        <dbReference type="ARBA" id="ARBA00022833"/>
    </source>
</evidence>
<dbReference type="PANTHER" id="PTHR43690:SF35">
    <property type="entry name" value="NON-CATALYTIC MEMBER OF PEPTIDASE SUBFAMILY M16B-RELATED"/>
    <property type="match status" value="1"/>
</dbReference>
<gene>
    <name evidence="10" type="ORF">C900_00598</name>
</gene>
<proteinExistence type="inferred from homology"/>
<dbReference type="Pfam" id="PF00675">
    <property type="entry name" value="Peptidase_M16"/>
    <property type="match status" value="2"/>
</dbReference>
<keyword evidence="4" id="KW-0862">Zinc</keyword>
<dbReference type="RefSeq" id="WP_009583499.1">
    <property type="nucleotide sequence ID" value="NZ_AMZN01000128.1"/>
</dbReference>
<evidence type="ECO:0000313" key="11">
    <source>
        <dbReference type="Proteomes" id="UP000011135"/>
    </source>
</evidence>
<evidence type="ECO:0000313" key="10">
    <source>
        <dbReference type="EMBL" id="ELR68244.1"/>
    </source>
</evidence>
<comment type="caution">
    <text evidence="10">The sequence shown here is derived from an EMBL/GenBank/DDBJ whole genome shotgun (WGS) entry which is preliminary data.</text>
</comment>
<dbReference type="Pfam" id="PF05193">
    <property type="entry name" value="Peptidase_M16_C"/>
    <property type="match status" value="2"/>
</dbReference>
<evidence type="ECO:0000256" key="1">
    <source>
        <dbReference type="ARBA" id="ARBA00007261"/>
    </source>
</evidence>
<feature type="signal peptide" evidence="7">
    <location>
        <begin position="1"/>
        <end position="23"/>
    </location>
</feature>
<keyword evidence="5" id="KW-0482">Metalloprotease</keyword>
<dbReference type="InterPro" id="IPR011249">
    <property type="entry name" value="Metalloenz_LuxS/M16"/>
</dbReference>
<dbReference type="GO" id="GO:0046872">
    <property type="term" value="F:metal ion binding"/>
    <property type="evidence" value="ECO:0007669"/>
    <property type="project" value="InterPro"/>
</dbReference>
<evidence type="ECO:0000259" key="9">
    <source>
        <dbReference type="Pfam" id="PF05193"/>
    </source>
</evidence>
<dbReference type="SUPFAM" id="SSF63411">
    <property type="entry name" value="LuxS/MPP-like metallohydrolase"/>
    <property type="match status" value="4"/>
</dbReference>
<dbReference type="PANTHER" id="PTHR43690">
    <property type="entry name" value="NARDILYSIN"/>
    <property type="match status" value="1"/>
</dbReference>
<feature type="chain" id="PRO_5003994041" evidence="7">
    <location>
        <begin position="24"/>
        <end position="949"/>
    </location>
</feature>
<dbReference type="EMBL" id="AMZN01000128">
    <property type="protein sequence ID" value="ELR68244.1"/>
    <property type="molecule type" value="Genomic_DNA"/>
</dbReference>
<name>L8JLA4_9BACT</name>
<reference evidence="10 11" key="1">
    <citation type="submission" date="2012-12" db="EMBL/GenBank/DDBJ databases">
        <title>Genome assembly of Fulvivirga imtechensis AK7.</title>
        <authorList>
            <person name="Nupur N."/>
            <person name="Khatri I."/>
            <person name="Kumar R."/>
            <person name="Subramanian S."/>
            <person name="Pinnaka A."/>
        </authorList>
    </citation>
    <scope>NUCLEOTIDE SEQUENCE [LARGE SCALE GENOMIC DNA]</scope>
    <source>
        <strain evidence="10 11">AK7</strain>
    </source>
</reference>
<feature type="domain" description="Peptidase M16 N-terminal" evidence="8">
    <location>
        <begin position="48"/>
        <end position="139"/>
    </location>
</feature>
<sequence length="949" mass="105873">MRNCYLSMLMIILLLVQSCTQVAEKSVEGAENLSIEYDKITLPNGLDVILHQDKSDPIVAVAILIHAGSNREKPGRTGFAHFFEHMLFQRSENVPEGAFFKNINEWGGTFNGGTWTDGTVYYEVVPKDALEKVLWMESDRMGFFINSVTKASLEGEKPVVKNEKRQRYDNVAYGNTSAVINKALYPPNHPYNWLTIGELEDLQNATLDDVKEFYDQYYGPNNATLVLTGDFDKEEAKKMIEKYFGEIPSRGVDKPLDPQPVTLDSTIALYHEDNFASLPEIRMVWPTVEQYHQDQWALDVLGNILSDGKRAPLYKVIVEDRELAPEVSANNRSSELAGTFTIRIRANEGVDLDSVKTEVFNALVKFENEGVNIKDLDRIKAGLETNFYNGISSVLGKAFQLATYNEYAGSPDFVKTDIGNIKAVTQEDVMKVYKKYIKDKHYVQTSFVPKGKLDLAVTGGKAAELKEEAIVPGTETAIVDQEPSDDYPRTESSFDRTQEPPFGEAPLLNPPAIWTSELSNGMGVYGIEYNELPLVNFSIRIAGGHMAEDLSKAGLTNILTDLLMEGTRSKTPEELEDAIGQLGANINVYTSDESITISANCLSRNYEATLNLVEEILLDPRWDAKEFDRIKKAAINKIQQRDVNPNSLAAIVMDKKLYGKDNILGAPISGTIESVESITMDDLKAYYDKYFSPSIANFHIAGNVPKDDVKASIASIGNKWTAKEVTLPEMEIPASAEQPQVYFVDVPNAKQSVIQIGRVTVDGNNKDFYPLTVANYRLGSGSGGRLFQVLREDKGYTYGAYSYVGRKKIKGPFIAASSVKSNVTLEALETFKEVIGNYADTYTEEDLEKTKSALIKTNTRNFETLYSLVGILQTISTYDLPLNYIDHQQEILKNMTTEDVKALVNKYMDLKNMVYVIVGDKATQFERLKVDGMGNPVLVDKNGNEITVM</sequence>
<feature type="domain" description="Peptidase M16 C-terminal" evidence="9">
    <location>
        <begin position="677"/>
        <end position="854"/>
    </location>
</feature>
<dbReference type="GO" id="GO:0006508">
    <property type="term" value="P:proteolysis"/>
    <property type="evidence" value="ECO:0007669"/>
    <property type="project" value="UniProtKB-KW"/>
</dbReference>
<dbReference type="GO" id="GO:0008237">
    <property type="term" value="F:metallopeptidase activity"/>
    <property type="evidence" value="ECO:0007669"/>
    <property type="project" value="UniProtKB-KW"/>
</dbReference>
<evidence type="ECO:0000256" key="6">
    <source>
        <dbReference type="SAM" id="MobiDB-lite"/>
    </source>
</evidence>
<accession>L8JLA4</accession>
<dbReference type="AlphaFoldDB" id="L8JLA4"/>
<keyword evidence="7" id="KW-0732">Signal</keyword>
<evidence type="ECO:0000256" key="2">
    <source>
        <dbReference type="ARBA" id="ARBA00022670"/>
    </source>
</evidence>
<keyword evidence="2" id="KW-0645">Protease</keyword>
<dbReference type="Proteomes" id="UP000011135">
    <property type="component" value="Unassembled WGS sequence"/>
</dbReference>
<dbReference type="OrthoDB" id="9811314at2"/>
<dbReference type="PATRIC" id="fig|1237149.3.peg.5678"/>
<keyword evidence="3" id="KW-0378">Hydrolase</keyword>
<dbReference type="InterPro" id="IPR050626">
    <property type="entry name" value="Peptidase_M16"/>
</dbReference>
<dbReference type="InterPro" id="IPR007863">
    <property type="entry name" value="Peptidase_M16_C"/>
</dbReference>
<dbReference type="InterPro" id="IPR011765">
    <property type="entry name" value="Pept_M16_N"/>
</dbReference>
<comment type="similarity">
    <text evidence="1">Belongs to the peptidase M16 family.</text>
</comment>
<feature type="domain" description="Peptidase M16 C-terminal" evidence="9">
    <location>
        <begin position="205"/>
        <end position="383"/>
    </location>
</feature>
<evidence type="ECO:0000256" key="5">
    <source>
        <dbReference type="ARBA" id="ARBA00023049"/>
    </source>
</evidence>
<organism evidence="10 11">
    <name type="scientific">Fulvivirga imtechensis AK7</name>
    <dbReference type="NCBI Taxonomy" id="1237149"/>
    <lineage>
        <taxon>Bacteria</taxon>
        <taxon>Pseudomonadati</taxon>
        <taxon>Bacteroidota</taxon>
        <taxon>Cytophagia</taxon>
        <taxon>Cytophagales</taxon>
        <taxon>Fulvivirgaceae</taxon>
        <taxon>Fulvivirga</taxon>
    </lineage>
</organism>
<keyword evidence="11" id="KW-1185">Reference proteome</keyword>
<dbReference type="Gene3D" id="3.30.830.10">
    <property type="entry name" value="Metalloenzyme, LuxS/M16 peptidase-like"/>
    <property type="match status" value="4"/>
</dbReference>
<feature type="domain" description="Peptidase M16 N-terminal" evidence="8">
    <location>
        <begin position="535"/>
        <end position="646"/>
    </location>
</feature>
<dbReference type="PROSITE" id="PS51257">
    <property type="entry name" value="PROKAR_LIPOPROTEIN"/>
    <property type="match status" value="1"/>
</dbReference>
<dbReference type="STRING" id="1237149.C900_00598"/>
<dbReference type="eggNOG" id="COG0612">
    <property type="taxonomic scope" value="Bacteria"/>
</dbReference>